<feature type="region of interest" description="Disordered" evidence="1">
    <location>
        <begin position="225"/>
        <end position="249"/>
    </location>
</feature>
<feature type="compositionally biased region" description="Polar residues" evidence="1">
    <location>
        <begin position="121"/>
        <end position="139"/>
    </location>
</feature>
<feature type="compositionally biased region" description="Low complexity" evidence="1">
    <location>
        <begin position="85"/>
        <end position="103"/>
    </location>
</feature>
<feature type="compositionally biased region" description="Low complexity" evidence="1">
    <location>
        <begin position="65"/>
        <end position="76"/>
    </location>
</feature>
<feature type="compositionally biased region" description="Polar residues" evidence="1">
    <location>
        <begin position="179"/>
        <end position="199"/>
    </location>
</feature>
<protein>
    <submittedName>
        <fullName evidence="2">Uncharacterized protein</fullName>
    </submittedName>
</protein>
<dbReference type="Proteomes" id="UP001498398">
    <property type="component" value="Unassembled WGS sequence"/>
</dbReference>
<organism evidence="2 3">
    <name type="scientific">Marasmiellus scandens</name>
    <dbReference type="NCBI Taxonomy" id="2682957"/>
    <lineage>
        <taxon>Eukaryota</taxon>
        <taxon>Fungi</taxon>
        <taxon>Dikarya</taxon>
        <taxon>Basidiomycota</taxon>
        <taxon>Agaricomycotina</taxon>
        <taxon>Agaricomycetes</taxon>
        <taxon>Agaricomycetidae</taxon>
        <taxon>Agaricales</taxon>
        <taxon>Marasmiineae</taxon>
        <taxon>Omphalotaceae</taxon>
        <taxon>Marasmiellus</taxon>
    </lineage>
</organism>
<accession>A0ABR1K466</accession>
<evidence type="ECO:0000256" key="1">
    <source>
        <dbReference type="SAM" id="MobiDB-lite"/>
    </source>
</evidence>
<keyword evidence="3" id="KW-1185">Reference proteome</keyword>
<dbReference type="EMBL" id="JBANRG010000002">
    <property type="protein sequence ID" value="KAK7470839.1"/>
    <property type="molecule type" value="Genomic_DNA"/>
</dbReference>
<feature type="region of interest" description="Disordered" evidence="1">
    <location>
        <begin position="179"/>
        <end position="202"/>
    </location>
</feature>
<gene>
    <name evidence="2" type="ORF">VKT23_002256</name>
</gene>
<proteinExistence type="predicted"/>
<evidence type="ECO:0000313" key="3">
    <source>
        <dbReference type="Proteomes" id="UP001498398"/>
    </source>
</evidence>
<feature type="compositionally biased region" description="Low complexity" evidence="1">
    <location>
        <begin position="26"/>
        <end position="46"/>
    </location>
</feature>
<feature type="region of interest" description="Disordered" evidence="1">
    <location>
        <begin position="16"/>
        <end position="161"/>
    </location>
</feature>
<evidence type="ECO:0000313" key="2">
    <source>
        <dbReference type="EMBL" id="KAK7470839.1"/>
    </source>
</evidence>
<comment type="caution">
    <text evidence="2">The sequence shown here is derived from an EMBL/GenBank/DDBJ whole genome shotgun (WGS) entry which is preliminary data.</text>
</comment>
<reference evidence="2 3" key="1">
    <citation type="submission" date="2024-01" db="EMBL/GenBank/DDBJ databases">
        <title>A draft genome for the cacao thread blight pathogen Marasmiellus scandens.</title>
        <authorList>
            <person name="Baruah I.K."/>
            <person name="Leung J."/>
            <person name="Bukari Y."/>
            <person name="Amoako-Attah I."/>
            <person name="Meinhardt L.W."/>
            <person name="Bailey B.A."/>
            <person name="Cohen S.P."/>
        </authorList>
    </citation>
    <scope>NUCLEOTIDE SEQUENCE [LARGE SCALE GENOMIC DNA]</scope>
    <source>
        <strain evidence="2 3">GH-19</strain>
    </source>
</reference>
<sequence>MATLPSFVELMASLGIDPAKRIPDQSSSSSSSLSSPSGSPKLLSVPCPGPARSKSSPSLRDQASRRSSARYSPYASTTFERRRGSVSSMSSSSDLSDRASSTSPRPPSSSPRIRKRLGNKLTVNVFGSSTDLSANTPISSYVRRKTPGASPTSPTFPRDVVEESPRPFVLPTLPSFLPQSSGSDSFPVTPNSDVDSSGRISPDVVKPFSEEVGILSRRSRIHTGIRISTPPRPTDLGGKYSRPAVVHVA</sequence>
<name>A0ABR1K466_9AGAR</name>